<dbReference type="STRING" id="449.LHA_0558"/>
<dbReference type="EMBL" id="LN681225">
    <property type="protein sequence ID" value="CEK09651.1"/>
    <property type="molecule type" value="Genomic_DNA"/>
</dbReference>
<dbReference type="KEGG" id="lha:LHA_0558"/>
<gene>
    <name evidence="1" type="ORF">LHA_0558</name>
</gene>
<reference evidence="2" key="1">
    <citation type="submission" date="2014-09" db="EMBL/GenBank/DDBJ databases">
        <authorList>
            <person name="Gomez-Valero L."/>
        </authorList>
    </citation>
    <scope>NUCLEOTIDE SEQUENCE [LARGE SCALE GENOMIC DNA]</scope>
    <source>
        <strain evidence="2">ATCC35250</strain>
    </source>
</reference>
<dbReference type="PATRIC" id="fig|449.7.peg.2659"/>
<dbReference type="RefSeq" id="WP_052673562.1">
    <property type="nucleotide sequence ID" value="NZ_LN681225.1"/>
</dbReference>
<name>A0A0A8UQ91_LEGHA</name>
<accession>A0A0A8UQ91</accession>
<dbReference type="Proteomes" id="UP000032803">
    <property type="component" value="Chromosome I"/>
</dbReference>
<sequence length="289" mass="32561">MKKFSFSINQKGVFLLSLMCLTYQPLIAHTTEEKPHEHHHSMKHAQQPPTVRFTIEKIVDDGGKKVVFFKLMDSKSNNPIRLADLKEVHTQKIHLLIIDNTLTDYSHVHPQPTSEPGVYRFQWQPTHKNSAYRAWADLVPIHTNKQQYVTADLLPGKSSTTIKADNKLSYESTINGYQFHLSFDAPLKVGKAAMGKITVTDSESKPIHTLEPIMGAFAHIVGFNNDLQTVVHIHPMGTEPNSEAARGGPELQFHIEPEKTGFTKVFAQVKINGQELYAPFGIFVENNKS</sequence>
<evidence type="ECO:0000313" key="2">
    <source>
        <dbReference type="Proteomes" id="UP000032803"/>
    </source>
</evidence>
<dbReference type="HOGENOM" id="CLU_975896_0_0_6"/>
<dbReference type="AlphaFoldDB" id="A0A0A8UQ91"/>
<proteinExistence type="predicted"/>
<organism evidence="1 2">
    <name type="scientific">Legionella hackeliae</name>
    <dbReference type="NCBI Taxonomy" id="449"/>
    <lineage>
        <taxon>Bacteria</taxon>
        <taxon>Pseudomonadati</taxon>
        <taxon>Pseudomonadota</taxon>
        <taxon>Gammaproteobacteria</taxon>
        <taxon>Legionellales</taxon>
        <taxon>Legionellaceae</taxon>
        <taxon>Legionella</taxon>
    </lineage>
</organism>
<evidence type="ECO:0008006" key="3">
    <source>
        <dbReference type="Google" id="ProtNLM"/>
    </source>
</evidence>
<protein>
    <recommendedName>
        <fullName evidence="3">Secreted protein</fullName>
    </recommendedName>
</protein>
<keyword evidence="2" id="KW-1185">Reference proteome</keyword>
<evidence type="ECO:0000313" key="1">
    <source>
        <dbReference type="EMBL" id="CEK09651.1"/>
    </source>
</evidence>